<accession>J8HRR8</accession>
<dbReference type="RefSeq" id="WP_002166600.1">
    <property type="nucleotide sequence ID" value="NZ_JH792312.1"/>
</dbReference>
<name>J8HRR8_BACCE</name>
<evidence type="ECO:0000313" key="1">
    <source>
        <dbReference type="EMBL" id="EJR27811.1"/>
    </source>
</evidence>
<protein>
    <submittedName>
        <fullName evidence="1">Uncharacterized protein</fullName>
    </submittedName>
</protein>
<dbReference type="AlphaFoldDB" id="J8HRR8"/>
<gene>
    <name evidence="1" type="ORF">IIG_04838</name>
</gene>
<evidence type="ECO:0000313" key="2">
    <source>
        <dbReference type="Proteomes" id="UP000006960"/>
    </source>
</evidence>
<dbReference type="EMBL" id="AHEU01000038">
    <property type="protein sequence ID" value="EJR27811.1"/>
    <property type="molecule type" value="Genomic_DNA"/>
</dbReference>
<proteinExistence type="predicted"/>
<reference evidence="1 2" key="1">
    <citation type="submission" date="2012-04" db="EMBL/GenBank/DDBJ databases">
        <title>The Genome Sequence of Bacillus cereus VD048.</title>
        <authorList>
            <consortium name="The Broad Institute Genome Sequencing Platform"/>
            <consortium name="The Broad Institute Genome Sequencing Center for Infectious Disease"/>
            <person name="Feldgarden M."/>
            <person name="Van der Auwera G.A."/>
            <person name="Mahillon J."/>
            <person name="Duprez V."/>
            <person name="Timmery S."/>
            <person name="Mattelet C."/>
            <person name="Dierick K."/>
            <person name="Sun M."/>
            <person name="Yu Z."/>
            <person name="Zhu L."/>
            <person name="Hu X."/>
            <person name="Shank E.B."/>
            <person name="Swiecicka I."/>
            <person name="Hansen B.M."/>
            <person name="Andrup L."/>
            <person name="Young S.K."/>
            <person name="Zeng Q."/>
            <person name="Gargeya S."/>
            <person name="Fitzgerald M."/>
            <person name="Haas B."/>
            <person name="Abouelleil A."/>
            <person name="Alvarado L."/>
            <person name="Arachchi H.M."/>
            <person name="Berlin A."/>
            <person name="Chapman S.B."/>
            <person name="Goldberg J."/>
            <person name="Griggs A."/>
            <person name="Gujja S."/>
            <person name="Hansen M."/>
            <person name="Howarth C."/>
            <person name="Imamovic A."/>
            <person name="Larimer J."/>
            <person name="McCowen C."/>
            <person name="Montmayeur A."/>
            <person name="Murphy C."/>
            <person name="Neiman D."/>
            <person name="Pearson M."/>
            <person name="Priest M."/>
            <person name="Roberts A."/>
            <person name="Saif S."/>
            <person name="Shea T."/>
            <person name="Sisk P."/>
            <person name="Sykes S."/>
            <person name="Wortman J."/>
            <person name="Nusbaum C."/>
            <person name="Birren B."/>
        </authorList>
    </citation>
    <scope>NUCLEOTIDE SEQUENCE [LARGE SCALE GENOMIC DNA]</scope>
    <source>
        <strain evidence="1 2">VD048</strain>
    </source>
</reference>
<organism evidence="1 2">
    <name type="scientific">Bacillus cereus VD048</name>
    <dbReference type="NCBI Taxonomy" id="1053226"/>
    <lineage>
        <taxon>Bacteria</taxon>
        <taxon>Bacillati</taxon>
        <taxon>Bacillota</taxon>
        <taxon>Bacilli</taxon>
        <taxon>Bacillales</taxon>
        <taxon>Bacillaceae</taxon>
        <taxon>Bacillus</taxon>
        <taxon>Bacillus cereus group</taxon>
    </lineage>
</organism>
<dbReference type="PATRIC" id="fig|1053226.3.peg.4937"/>
<dbReference type="Proteomes" id="UP000006960">
    <property type="component" value="Unassembled WGS sequence"/>
</dbReference>
<dbReference type="HOGENOM" id="CLU_2986847_0_0_9"/>
<comment type="caution">
    <text evidence="1">The sequence shown here is derived from an EMBL/GenBank/DDBJ whole genome shotgun (WGS) entry which is preliminary data.</text>
</comment>
<sequence length="57" mass="6662">MENTVKEIIDDLEYLFKNGEIGIEVSNPAYYQGSPYHFGKIVRLGVIWIQINRFSVR</sequence>